<evidence type="ECO:0000313" key="2">
    <source>
        <dbReference type="Proteomes" id="UP001372834"/>
    </source>
</evidence>
<gene>
    <name evidence="1" type="ORF">RUM43_004925</name>
</gene>
<dbReference type="AlphaFoldDB" id="A0AAN8XMP7"/>
<reference evidence="1 2" key="1">
    <citation type="submission" date="2023-10" db="EMBL/GenBank/DDBJ databases">
        <title>Genomes of two closely related lineages of the louse Polyplax serrata with different host specificities.</title>
        <authorList>
            <person name="Martinu J."/>
            <person name="Tarabai H."/>
            <person name="Stefka J."/>
            <person name="Hypsa V."/>
        </authorList>
    </citation>
    <scope>NUCLEOTIDE SEQUENCE [LARGE SCALE GENOMIC DNA]</scope>
    <source>
        <strain evidence="1">HR10_N</strain>
    </source>
</reference>
<name>A0AAN8XMP7_POLSC</name>
<accession>A0AAN8XMP7</accession>
<dbReference type="EMBL" id="JAWJWE010000002">
    <property type="protein sequence ID" value="KAK6643420.1"/>
    <property type="molecule type" value="Genomic_DNA"/>
</dbReference>
<dbReference type="Proteomes" id="UP001372834">
    <property type="component" value="Unassembled WGS sequence"/>
</dbReference>
<comment type="caution">
    <text evidence="1">The sequence shown here is derived from an EMBL/GenBank/DDBJ whole genome shotgun (WGS) entry which is preliminary data.</text>
</comment>
<sequence length="93" mass="10862">MEVENTKPPLLDVLVELYLCKKRYCKKARKKVVDYTNSSFRQLYEYAGTKQQEEVEMSLAYSCDYVINIVNLEPYERGLSFSQVVTLVHLPFG</sequence>
<evidence type="ECO:0000313" key="1">
    <source>
        <dbReference type="EMBL" id="KAK6643420.1"/>
    </source>
</evidence>
<organism evidence="1 2">
    <name type="scientific">Polyplax serrata</name>
    <name type="common">Common mouse louse</name>
    <dbReference type="NCBI Taxonomy" id="468196"/>
    <lineage>
        <taxon>Eukaryota</taxon>
        <taxon>Metazoa</taxon>
        <taxon>Ecdysozoa</taxon>
        <taxon>Arthropoda</taxon>
        <taxon>Hexapoda</taxon>
        <taxon>Insecta</taxon>
        <taxon>Pterygota</taxon>
        <taxon>Neoptera</taxon>
        <taxon>Paraneoptera</taxon>
        <taxon>Psocodea</taxon>
        <taxon>Troctomorpha</taxon>
        <taxon>Phthiraptera</taxon>
        <taxon>Anoplura</taxon>
        <taxon>Polyplacidae</taxon>
        <taxon>Polyplax</taxon>
    </lineage>
</organism>
<protein>
    <submittedName>
        <fullName evidence="1">Uncharacterized protein</fullName>
    </submittedName>
</protein>
<proteinExistence type="predicted"/>